<proteinExistence type="predicted"/>
<dbReference type="InterPro" id="IPR023365">
    <property type="entry name" value="Sortase_dom-sf"/>
</dbReference>
<protein>
    <submittedName>
        <fullName evidence="3">Class E sortase</fullName>
    </submittedName>
</protein>
<accession>A0ABP6ZA31</accession>
<dbReference type="Gene3D" id="2.40.260.10">
    <property type="entry name" value="Sortase"/>
    <property type="match status" value="1"/>
</dbReference>
<feature type="transmembrane region" description="Helical" evidence="2">
    <location>
        <begin position="12"/>
        <end position="37"/>
    </location>
</feature>
<keyword evidence="2" id="KW-0812">Transmembrane</keyword>
<dbReference type="RefSeq" id="WP_231485157.1">
    <property type="nucleotide sequence ID" value="NZ_BAAAZO010000002.1"/>
</dbReference>
<sequence>MTRRRGPAARQVVAALASMAIVTGLLGLMGAGGWFFWTRHTGSQKASNTVEALRQEWSQAPPVARAVTGVSRKAAVSVPIHGRAFAIMTVPRFGAHWQMPVFEGTGTNVLRGGVGHYARTALPGEIGNFAVAGHRTTWARPFRDVDHLKTGDRVIVQTRQARLTYRVTGHEIVRPGDTDVLEPVPGQPGAVPDQARLTLTTCHPEYSAWERWVVHAVLVQTEPQ</sequence>
<keyword evidence="2" id="KW-1133">Transmembrane helix</keyword>
<dbReference type="SUPFAM" id="SSF63817">
    <property type="entry name" value="Sortase"/>
    <property type="match status" value="1"/>
</dbReference>
<name>A0ABP6ZA31_9ACTN</name>
<keyword evidence="4" id="KW-1185">Reference proteome</keyword>
<evidence type="ECO:0000256" key="1">
    <source>
        <dbReference type="ARBA" id="ARBA00022801"/>
    </source>
</evidence>
<comment type="caution">
    <text evidence="3">The sequence shown here is derived from an EMBL/GenBank/DDBJ whole genome shotgun (WGS) entry which is preliminary data.</text>
</comment>
<organism evidence="3 4">
    <name type="scientific">Kineosporia mesophila</name>
    <dbReference type="NCBI Taxonomy" id="566012"/>
    <lineage>
        <taxon>Bacteria</taxon>
        <taxon>Bacillati</taxon>
        <taxon>Actinomycetota</taxon>
        <taxon>Actinomycetes</taxon>
        <taxon>Kineosporiales</taxon>
        <taxon>Kineosporiaceae</taxon>
        <taxon>Kineosporia</taxon>
    </lineage>
</organism>
<dbReference type="InterPro" id="IPR053465">
    <property type="entry name" value="Sortase_Class_E"/>
</dbReference>
<dbReference type="Proteomes" id="UP001501074">
    <property type="component" value="Unassembled WGS sequence"/>
</dbReference>
<dbReference type="InterPro" id="IPR005754">
    <property type="entry name" value="Sortase"/>
</dbReference>
<dbReference type="InterPro" id="IPR042003">
    <property type="entry name" value="Sortase_E"/>
</dbReference>
<evidence type="ECO:0000256" key="2">
    <source>
        <dbReference type="SAM" id="Phobius"/>
    </source>
</evidence>
<dbReference type="Pfam" id="PF04203">
    <property type="entry name" value="Sortase"/>
    <property type="match status" value="1"/>
</dbReference>
<evidence type="ECO:0000313" key="3">
    <source>
        <dbReference type="EMBL" id="GAA3602240.1"/>
    </source>
</evidence>
<reference evidence="4" key="1">
    <citation type="journal article" date="2019" name="Int. J. Syst. Evol. Microbiol.">
        <title>The Global Catalogue of Microorganisms (GCM) 10K type strain sequencing project: providing services to taxonomists for standard genome sequencing and annotation.</title>
        <authorList>
            <consortium name="The Broad Institute Genomics Platform"/>
            <consortium name="The Broad Institute Genome Sequencing Center for Infectious Disease"/>
            <person name="Wu L."/>
            <person name="Ma J."/>
        </authorList>
    </citation>
    <scope>NUCLEOTIDE SEQUENCE [LARGE SCALE GENOMIC DNA]</scope>
    <source>
        <strain evidence="4">JCM 16902</strain>
    </source>
</reference>
<dbReference type="NCBIfam" id="TIGR01076">
    <property type="entry name" value="sortase_fam"/>
    <property type="match status" value="1"/>
</dbReference>
<evidence type="ECO:0000313" key="4">
    <source>
        <dbReference type="Proteomes" id="UP001501074"/>
    </source>
</evidence>
<keyword evidence="1" id="KW-0378">Hydrolase</keyword>
<dbReference type="NCBIfam" id="NF033747">
    <property type="entry name" value="class_E_sortase"/>
    <property type="match status" value="1"/>
</dbReference>
<keyword evidence="2" id="KW-0472">Membrane</keyword>
<dbReference type="CDD" id="cd05830">
    <property type="entry name" value="Sortase_E"/>
    <property type="match status" value="1"/>
</dbReference>
<gene>
    <name evidence="3" type="ORF">GCM10022223_17510</name>
</gene>
<dbReference type="EMBL" id="BAAAZO010000002">
    <property type="protein sequence ID" value="GAA3602240.1"/>
    <property type="molecule type" value="Genomic_DNA"/>
</dbReference>